<feature type="transmembrane region" description="Helical" evidence="12">
    <location>
        <begin position="108"/>
        <end position="131"/>
    </location>
</feature>
<dbReference type="RefSeq" id="WP_055158994.1">
    <property type="nucleotide sequence ID" value="NZ_CZAU01000001.1"/>
</dbReference>
<feature type="transmembrane region" description="Helical" evidence="12">
    <location>
        <begin position="252"/>
        <end position="275"/>
    </location>
</feature>
<dbReference type="InterPro" id="IPR003352">
    <property type="entry name" value="PTS_EIIC"/>
</dbReference>
<keyword evidence="10 12" id="KW-0472">Membrane</keyword>
<dbReference type="GO" id="GO:0008982">
    <property type="term" value="F:protein-N(PI)-phosphohistidine-sugar phosphotransferase activity"/>
    <property type="evidence" value="ECO:0007669"/>
    <property type="project" value="InterPro"/>
</dbReference>
<dbReference type="GO" id="GO:0005886">
    <property type="term" value="C:plasma membrane"/>
    <property type="evidence" value="ECO:0007669"/>
    <property type="project" value="UniProtKB-SubCell"/>
</dbReference>
<evidence type="ECO:0000313" key="16">
    <source>
        <dbReference type="EMBL" id="CUO92809.1"/>
    </source>
</evidence>
<dbReference type="InterPro" id="IPR036878">
    <property type="entry name" value="Glu_permease_IIB"/>
</dbReference>
<feature type="domain" description="PTS EIIB type-1" evidence="14">
    <location>
        <begin position="4"/>
        <end position="87"/>
    </location>
</feature>
<dbReference type="GO" id="GO:0016301">
    <property type="term" value="F:kinase activity"/>
    <property type="evidence" value="ECO:0007669"/>
    <property type="project" value="UniProtKB-KW"/>
</dbReference>
<feature type="transmembrane region" description="Helical" evidence="12">
    <location>
        <begin position="218"/>
        <end position="240"/>
    </location>
</feature>
<evidence type="ECO:0000256" key="7">
    <source>
        <dbReference type="ARBA" id="ARBA00022692"/>
    </source>
</evidence>
<evidence type="ECO:0000313" key="17">
    <source>
        <dbReference type="Proteomes" id="UP000095564"/>
    </source>
</evidence>
<evidence type="ECO:0000256" key="2">
    <source>
        <dbReference type="ARBA" id="ARBA00022448"/>
    </source>
</evidence>
<dbReference type="NCBIfam" id="TIGR00830">
    <property type="entry name" value="PTBA"/>
    <property type="match status" value="1"/>
</dbReference>
<evidence type="ECO:0000256" key="3">
    <source>
        <dbReference type="ARBA" id="ARBA00022475"/>
    </source>
</evidence>
<feature type="transmembrane region" description="Helical" evidence="12">
    <location>
        <begin position="151"/>
        <end position="169"/>
    </location>
</feature>
<evidence type="ECO:0000259" key="15">
    <source>
        <dbReference type="PROSITE" id="PS51103"/>
    </source>
</evidence>
<name>A0A174J6S0_ANAHA</name>
<dbReference type="Gene3D" id="3.30.1360.60">
    <property type="entry name" value="Glucose permease domain IIB"/>
    <property type="match status" value="1"/>
</dbReference>
<evidence type="ECO:0000256" key="6">
    <source>
        <dbReference type="ARBA" id="ARBA00022683"/>
    </source>
</evidence>
<dbReference type="NCBIfam" id="TIGR00826">
    <property type="entry name" value="EIIB_glc"/>
    <property type="match status" value="1"/>
</dbReference>
<dbReference type="PROSITE" id="PS51098">
    <property type="entry name" value="PTS_EIIB_TYPE_1"/>
    <property type="match status" value="1"/>
</dbReference>
<dbReference type="AlphaFoldDB" id="A0A174J6S0"/>
<dbReference type="PANTHER" id="PTHR30175">
    <property type="entry name" value="PHOSPHOTRANSFERASE SYSTEM TRANSPORT PROTEIN"/>
    <property type="match status" value="1"/>
</dbReference>
<dbReference type="SUPFAM" id="SSF55604">
    <property type="entry name" value="Glucose permease domain IIB"/>
    <property type="match status" value="1"/>
</dbReference>
<dbReference type="PROSITE" id="PS51093">
    <property type="entry name" value="PTS_EIIA_TYPE_1"/>
    <property type="match status" value="1"/>
</dbReference>
<keyword evidence="9 12" id="KW-1133">Transmembrane helix</keyword>
<dbReference type="GO" id="GO:0090589">
    <property type="term" value="F:protein-phosphocysteine-trehalose phosphotransferase system transporter activity"/>
    <property type="evidence" value="ECO:0007669"/>
    <property type="project" value="TreeGrafter"/>
</dbReference>
<dbReference type="SUPFAM" id="SSF51261">
    <property type="entry name" value="Duplicated hybrid motif"/>
    <property type="match status" value="1"/>
</dbReference>
<feature type="domain" description="PTS EIIC type-1" evidence="15">
    <location>
        <begin position="107"/>
        <end position="473"/>
    </location>
</feature>
<evidence type="ECO:0000256" key="12">
    <source>
        <dbReference type="SAM" id="Phobius"/>
    </source>
</evidence>
<dbReference type="PROSITE" id="PS51103">
    <property type="entry name" value="PTS_EIIC_TYPE_1"/>
    <property type="match status" value="1"/>
</dbReference>
<evidence type="ECO:0000256" key="10">
    <source>
        <dbReference type="ARBA" id="ARBA00023136"/>
    </source>
</evidence>
<dbReference type="EMBL" id="CZAU01000001">
    <property type="protein sequence ID" value="CUO92809.1"/>
    <property type="molecule type" value="Genomic_DNA"/>
</dbReference>
<keyword evidence="8" id="KW-0418">Kinase</keyword>
<keyword evidence="2" id="KW-0813">Transport</keyword>
<evidence type="ECO:0000256" key="9">
    <source>
        <dbReference type="ARBA" id="ARBA00022989"/>
    </source>
</evidence>
<evidence type="ECO:0000259" key="13">
    <source>
        <dbReference type="PROSITE" id="PS51093"/>
    </source>
</evidence>
<evidence type="ECO:0000256" key="5">
    <source>
        <dbReference type="ARBA" id="ARBA00022679"/>
    </source>
</evidence>
<protein>
    <submittedName>
        <fullName evidence="16">EIIBC-Tre</fullName>
    </submittedName>
</protein>
<reference evidence="16 17" key="1">
    <citation type="submission" date="2015-09" db="EMBL/GenBank/DDBJ databases">
        <authorList>
            <consortium name="Pathogen Informatics"/>
        </authorList>
    </citation>
    <scope>NUCLEOTIDE SEQUENCE [LARGE SCALE GENOMIC DNA]</scope>
    <source>
        <strain evidence="16 17">2789STDY5834908</strain>
    </source>
</reference>
<dbReference type="Pfam" id="PF00367">
    <property type="entry name" value="PTS_EIIB"/>
    <property type="match status" value="1"/>
</dbReference>
<dbReference type="PANTHER" id="PTHR30175:SF7">
    <property type="entry name" value="NEGATIVE REGULATOR OF SACY ACTIVITY"/>
    <property type="match status" value="1"/>
</dbReference>
<dbReference type="InterPro" id="IPR013013">
    <property type="entry name" value="PTS_EIIC_1"/>
</dbReference>
<dbReference type="FunFam" id="3.30.1360.60:FF:000001">
    <property type="entry name" value="PTS system glucose-specific IIBC component PtsG"/>
    <property type="match status" value="1"/>
</dbReference>
<feature type="active site" description="Phosphocysteine intermediate; for EIIB activity" evidence="11">
    <location>
        <position position="26"/>
    </location>
</feature>
<keyword evidence="5" id="KW-0808">Transferase</keyword>
<comment type="subcellular location">
    <subcellularLocation>
        <location evidence="1">Cell membrane</location>
        <topology evidence="1">Multi-pass membrane protein</topology>
    </subcellularLocation>
</comment>
<dbReference type="PROSITE" id="PS01035">
    <property type="entry name" value="PTS_EIIB_TYPE_1_CYS"/>
    <property type="match status" value="1"/>
</dbReference>
<organism evidence="16 17">
    <name type="scientific">Anaerostipes hadrus</name>
    <dbReference type="NCBI Taxonomy" id="649756"/>
    <lineage>
        <taxon>Bacteria</taxon>
        <taxon>Bacillati</taxon>
        <taxon>Bacillota</taxon>
        <taxon>Clostridia</taxon>
        <taxon>Lachnospirales</taxon>
        <taxon>Lachnospiraceae</taxon>
        <taxon>Anaerostipes</taxon>
    </lineage>
</organism>
<feature type="transmembrane region" description="Helical" evidence="12">
    <location>
        <begin position="371"/>
        <end position="391"/>
    </location>
</feature>
<proteinExistence type="predicted"/>
<dbReference type="InterPro" id="IPR001127">
    <property type="entry name" value="PTS_EIIA_1_perm"/>
</dbReference>
<sequence length="638" mass="67855">MDYKKISQDVVDHVGGISNIKGATHCVTRLRLILNDETKYDRKALENIEGVKGVLFNSGQLMIIFGTGTVNNVYDAFIELTGVKEMSQSDAKAEGMSKMGKLQQGFKVFSDIFIPIIPAFVAAAILTGVKALLTANGLFGLEGSLADQSKLVADIAEFLAIMATTFNYLPILVMYSAVKRFGGNPILGILVGIVMVHPDLVNRNTFVLDPSAASYWHFGPLAIAKVAFQGGVFPAILTAWFMSKVEKIAQKYVPAVVSFVFVPTITIFFANVALFTVFGPVGNMIGNGLAAVIDILYNSFGAFGAFVFAALLQPLVVTGTHQAIQGIEANLIATTGFNYIQGIWSVSIIAQGGGAIGMYLLAKKHSKDRDIAMSSFIPTLVGISEPAIFAANLKYSVIPFVCACLGAGCGGAFMKLAGVRAIGQGLTGVLGLLIVVPNKLVFYIIGNLIAFIVPIVLIVIYNKTKGVPHGEEEEEEEEAESALTIDETAKVPVKAVVDGKVIAIEDVKDGIFSEKVLGDGVGIIPTSETVLAPAEGEICTVMEGSKHAIGVRTTNNSVFLIHVGIETVSMNGEGFEYLVKKGQHVKEGQPILKFDKAKIEAKGLNPVVVFVKTDEGNQTPVAFKIGINVKAGKDVIGE</sequence>
<evidence type="ECO:0000259" key="14">
    <source>
        <dbReference type="PROSITE" id="PS51098"/>
    </source>
</evidence>
<feature type="transmembrane region" description="Helical" evidence="12">
    <location>
        <begin position="397"/>
        <end position="419"/>
    </location>
</feature>
<evidence type="ECO:0000256" key="1">
    <source>
        <dbReference type="ARBA" id="ARBA00004651"/>
    </source>
</evidence>
<dbReference type="CDD" id="cd00212">
    <property type="entry name" value="PTS_IIB_glc"/>
    <property type="match status" value="1"/>
</dbReference>
<dbReference type="Proteomes" id="UP000095564">
    <property type="component" value="Unassembled WGS sequence"/>
</dbReference>
<evidence type="ECO:0000256" key="4">
    <source>
        <dbReference type="ARBA" id="ARBA00022597"/>
    </source>
</evidence>
<dbReference type="Gene3D" id="2.70.70.10">
    <property type="entry name" value="Glucose Permease (Domain IIA)"/>
    <property type="match status" value="1"/>
</dbReference>
<dbReference type="InterPro" id="IPR018113">
    <property type="entry name" value="PTrfase_EIIB_Cys"/>
</dbReference>
<evidence type="ECO:0000256" key="11">
    <source>
        <dbReference type="PROSITE-ProRule" id="PRU00421"/>
    </source>
</evidence>
<dbReference type="Pfam" id="PF00358">
    <property type="entry name" value="PTS_EIIA_1"/>
    <property type="match status" value="1"/>
</dbReference>
<feature type="domain" description="PTS EIIA type-1" evidence="13">
    <location>
        <begin position="509"/>
        <end position="614"/>
    </location>
</feature>
<keyword evidence="7 12" id="KW-0812">Transmembrane</keyword>
<dbReference type="OrthoDB" id="92465at2"/>
<keyword evidence="3" id="KW-1003">Cell membrane</keyword>
<dbReference type="GO" id="GO:0009401">
    <property type="term" value="P:phosphoenolpyruvate-dependent sugar phosphotransferase system"/>
    <property type="evidence" value="ECO:0007669"/>
    <property type="project" value="UniProtKB-KW"/>
</dbReference>
<accession>A0A174J6S0</accession>
<dbReference type="Pfam" id="PF02378">
    <property type="entry name" value="PTS_EIIC"/>
    <property type="match status" value="1"/>
</dbReference>
<feature type="transmembrane region" description="Helical" evidence="12">
    <location>
        <begin position="181"/>
        <end position="198"/>
    </location>
</feature>
<dbReference type="InterPro" id="IPR050558">
    <property type="entry name" value="PTS_Sugar-Specific_Components"/>
</dbReference>
<dbReference type="GO" id="GO:0015771">
    <property type="term" value="P:trehalose transport"/>
    <property type="evidence" value="ECO:0007669"/>
    <property type="project" value="TreeGrafter"/>
</dbReference>
<gene>
    <name evidence="16" type="primary">treB</name>
    <name evidence="16" type="ORF">ERS852520_00209</name>
</gene>
<dbReference type="InterPro" id="IPR011055">
    <property type="entry name" value="Dup_hybrid_motif"/>
</dbReference>
<keyword evidence="6" id="KW-0598">Phosphotransferase system</keyword>
<feature type="transmembrane region" description="Helical" evidence="12">
    <location>
        <begin position="295"/>
        <end position="317"/>
    </location>
</feature>
<keyword evidence="4" id="KW-0762">Sugar transport</keyword>
<evidence type="ECO:0000256" key="8">
    <source>
        <dbReference type="ARBA" id="ARBA00022777"/>
    </source>
</evidence>
<feature type="transmembrane region" description="Helical" evidence="12">
    <location>
        <begin position="440"/>
        <end position="461"/>
    </location>
</feature>
<dbReference type="InterPro" id="IPR001996">
    <property type="entry name" value="PTS_IIB_1"/>
</dbReference>